<feature type="chain" id="PRO_5008099509" description="Transglutaminase" evidence="1">
    <location>
        <begin position="22"/>
        <end position="191"/>
    </location>
</feature>
<accession>A0A179BQ82</accession>
<dbReference type="InterPro" id="IPR010319">
    <property type="entry name" value="Transglutaminase-like_Cys_pept"/>
</dbReference>
<organism evidence="2">
    <name type="scientific">Rhizobium leguminosarum</name>
    <dbReference type="NCBI Taxonomy" id="384"/>
    <lineage>
        <taxon>Bacteria</taxon>
        <taxon>Pseudomonadati</taxon>
        <taxon>Pseudomonadota</taxon>
        <taxon>Alphaproteobacteria</taxon>
        <taxon>Hyphomicrobiales</taxon>
        <taxon>Rhizobiaceae</taxon>
        <taxon>Rhizobium/Agrobacterium group</taxon>
        <taxon>Rhizobium</taxon>
    </lineage>
</organism>
<dbReference type="Pfam" id="PF06035">
    <property type="entry name" value="Peptidase_C93"/>
    <property type="match status" value="1"/>
</dbReference>
<protein>
    <recommendedName>
        <fullName evidence="3">Transglutaminase</fullName>
    </recommendedName>
</protein>
<sequence length="191" mass="20814">MKRLFSLAGFLFILLHFQAVAGSSLPVTRSIGAPVGFAAACAKYKWLCGRMAAQQLNGQAGTALLQKVNRAVNGRIIPAEDRPSSRNRDVWSLPVAGRGDCEDYALQKMKDLIEAGFPSNRLALSVVIGPQDQNHVVLIARTDSGDYVLDNLTSAVRLWRTTGYTFLATQDFQSRTGWRVTLAGPRAGEFS</sequence>
<evidence type="ECO:0008006" key="3">
    <source>
        <dbReference type="Google" id="ProtNLM"/>
    </source>
</evidence>
<feature type="signal peptide" evidence="1">
    <location>
        <begin position="1"/>
        <end position="21"/>
    </location>
</feature>
<comment type="caution">
    <text evidence="2">The sequence shown here is derived from an EMBL/GenBank/DDBJ whole genome shotgun (WGS) entry which is preliminary data.</text>
</comment>
<evidence type="ECO:0000256" key="1">
    <source>
        <dbReference type="SAM" id="SignalP"/>
    </source>
</evidence>
<reference evidence="2" key="1">
    <citation type="submission" date="2016-04" db="EMBL/GenBank/DDBJ databases">
        <title>Fast-growing isolate from the root nodules of Vavilovia formosa.</title>
        <authorList>
            <person name="Kimeklis A."/>
            <person name="Safronova V."/>
            <person name="Belimov A."/>
            <person name="Andronov E."/>
        </authorList>
    </citation>
    <scope>NUCLEOTIDE SEQUENCE [LARGE SCALE GENOMIC DNA]</scope>
    <source>
        <strain evidence="2">Vaf-46</strain>
    </source>
</reference>
<dbReference type="AlphaFoldDB" id="A0A179BQ82"/>
<name>A0A179BQ82_RHILE</name>
<evidence type="ECO:0000313" key="2">
    <source>
        <dbReference type="EMBL" id="OAP93867.1"/>
    </source>
</evidence>
<dbReference type="eggNOG" id="COG3672">
    <property type="taxonomic scope" value="Bacteria"/>
</dbReference>
<dbReference type="RefSeq" id="WP_064248127.1">
    <property type="nucleotide sequence ID" value="NZ_CAXUSC020000001.1"/>
</dbReference>
<dbReference type="Gene3D" id="3.10.620.30">
    <property type="match status" value="1"/>
</dbReference>
<gene>
    <name evidence="2" type="ORF">A4U53_23405</name>
</gene>
<dbReference type="PANTHER" id="PTHR39327:SF1">
    <property type="entry name" value="BLR5470 PROTEIN"/>
    <property type="match status" value="1"/>
</dbReference>
<proteinExistence type="predicted"/>
<dbReference type="EMBL" id="LWBS01000242">
    <property type="protein sequence ID" value="OAP93867.1"/>
    <property type="molecule type" value="Genomic_DNA"/>
</dbReference>
<keyword evidence="1" id="KW-0732">Signal</keyword>
<dbReference type="PANTHER" id="PTHR39327">
    <property type="match status" value="1"/>
</dbReference>